<evidence type="ECO:0000313" key="3">
    <source>
        <dbReference type="Proteomes" id="UP001204851"/>
    </source>
</evidence>
<accession>A0ABT1BPY2</accession>
<evidence type="ECO:0000313" key="2">
    <source>
        <dbReference type="EMBL" id="MCO5977472.1"/>
    </source>
</evidence>
<keyword evidence="3" id="KW-1185">Reference proteome</keyword>
<gene>
    <name evidence="2" type="ORF">M0L44_12190</name>
</gene>
<protein>
    <submittedName>
        <fullName evidence="2">Uncharacterized protein</fullName>
    </submittedName>
</protein>
<evidence type="ECO:0000256" key="1">
    <source>
        <dbReference type="SAM" id="MobiDB-lite"/>
    </source>
</evidence>
<name>A0ABT1BPY2_9BURK</name>
<dbReference type="EMBL" id="JAMXMC010000006">
    <property type="protein sequence ID" value="MCO5977472.1"/>
    <property type="molecule type" value="Genomic_DNA"/>
</dbReference>
<feature type="compositionally biased region" description="Basic residues" evidence="1">
    <location>
        <begin position="46"/>
        <end position="62"/>
    </location>
</feature>
<feature type="region of interest" description="Disordered" evidence="1">
    <location>
        <begin position="35"/>
        <end position="77"/>
    </location>
</feature>
<organism evidence="2 3">
    <name type="scientific">Ideonella oryzae</name>
    <dbReference type="NCBI Taxonomy" id="2937441"/>
    <lineage>
        <taxon>Bacteria</taxon>
        <taxon>Pseudomonadati</taxon>
        <taxon>Pseudomonadota</taxon>
        <taxon>Betaproteobacteria</taxon>
        <taxon>Burkholderiales</taxon>
        <taxon>Sphaerotilaceae</taxon>
        <taxon>Ideonella</taxon>
    </lineage>
</organism>
<sequence length="77" mass="8638">MPFLGASEVGRGMAETRPEEMTMKIQLTLSTPRNPVAVPARMRQAGPHRRSGKALRQQHHQALRRELAHARPDPHSP</sequence>
<feature type="compositionally biased region" description="Basic and acidic residues" evidence="1">
    <location>
        <begin position="63"/>
        <end position="77"/>
    </location>
</feature>
<reference evidence="2 3" key="1">
    <citation type="submission" date="2022-06" db="EMBL/GenBank/DDBJ databases">
        <title>Ideonella sp. NS12-5 Genome sequencing and assembly.</title>
        <authorList>
            <person name="Jung Y."/>
        </authorList>
    </citation>
    <scope>NUCLEOTIDE SEQUENCE [LARGE SCALE GENOMIC DNA]</scope>
    <source>
        <strain evidence="2 3">NS12-5</strain>
    </source>
</reference>
<dbReference type="Proteomes" id="UP001204851">
    <property type="component" value="Unassembled WGS sequence"/>
</dbReference>
<proteinExistence type="predicted"/>
<comment type="caution">
    <text evidence="2">The sequence shown here is derived from an EMBL/GenBank/DDBJ whole genome shotgun (WGS) entry which is preliminary data.</text>
</comment>